<evidence type="ECO:0000313" key="3">
    <source>
        <dbReference type="Proteomes" id="UP000654947"/>
    </source>
</evidence>
<protein>
    <recommendedName>
        <fullName evidence="1">Stress-response A/B barrel domain-containing protein</fullName>
    </recommendedName>
</protein>
<dbReference type="Gene3D" id="3.30.70.100">
    <property type="match status" value="1"/>
</dbReference>
<dbReference type="AlphaFoldDB" id="A0A918XDL5"/>
<dbReference type="PANTHER" id="PTHR37832">
    <property type="entry name" value="BLL2683 PROTEIN"/>
    <property type="match status" value="1"/>
</dbReference>
<organism evidence="2 3">
    <name type="scientific">Nocardiopsis kunsanensis</name>
    <dbReference type="NCBI Taxonomy" id="141693"/>
    <lineage>
        <taxon>Bacteria</taxon>
        <taxon>Bacillati</taxon>
        <taxon>Actinomycetota</taxon>
        <taxon>Actinomycetes</taxon>
        <taxon>Streptosporangiales</taxon>
        <taxon>Nocardiopsidaceae</taxon>
        <taxon>Nocardiopsis</taxon>
    </lineage>
</organism>
<dbReference type="PROSITE" id="PS51502">
    <property type="entry name" value="S_R_A_B_BARREL"/>
    <property type="match status" value="1"/>
</dbReference>
<dbReference type="InterPro" id="IPR013097">
    <property type="entry name" value="Dabb"/>
</dbReference>
<reference evidence="2 3" key="1">
    <citation type="journal article" date="2014" name="Int. J. Syst. Evol. Microbiol.">
        <title>Complete genome sequence of Corynebacterium casei LMG S-19264T (=DSM 44701T), isolated from a smear-ripened cheese.</title>
        <authorList>
            <consortium name="US DOE Joint Genome Institute (JGI-PGF)"/>
            <person name="Walter F."/>
            <person name="Albersmeier A."/>
            <person name="Kalinowski J."/>
            <person name="Ruckert C."/>
        </authorList>
    </citation>
    <scope>NUCLEOTIDE SEQUENCE [LARGE SCALE GENOMIC DNA]</scope>
    <source>
        <strain evidence="2 3">KCTC 19473</strain>
    </source>
</reference>
<accession>A0A918XDL5</accession>
<dbReference type="EMBL" id="BMXL01000010">
    <property type="protein sequence ID" value="GHD26081.1"/>
    <property type="molecule type" value="Genomic_DNA"/>
</dbReference>
<evidence type="ECO:0000313" key="2">
    <source>
        <dbReference type="EMBL" id="GHD26081.1"/>
    </source>
</evidence>
<evidence type="ECO:0000259" key="1">
    <source>
        <dbReference type="PROSITE" id="PS51502"/>
    </source>
</evidence>
<comment type="caution">
    <text evidence="2">The sequence shown here is derived from an EMBL/GenBank/DDBJ whole genome shotgun (WGS) entry which is preliminary data.</text>
</comment>
<dbReference type="InterPro" id="IPR011008">
    <property type="entry name" value="Dimeric_a/b-barrel"/>
</dbReference>
<proteinExistence type="predicted"/>
<gene>
    <name evidence="2" type="ORF">GCM10007147_23820</name>
</gene>
<feature type="domain" description="Stress-response A/B barrel" evidence="1">
    <location>
        <begin position="3"/>
        <end position="95"/>
    </location>
</feature>
<dbReference type="PANTHER" id="PTHR37832:SF1">
    <property type="entry name" value="STRESS-RESPONSE A_B BARREL DOMAIN-CONTAINING PROTEIN"/>
    <property type="match status" value="1"/>
</dbReference>
<sequence>MTLRHIALFRWKDGVTDARLAEVERLLGALPDAVPQLRSYTFGRDAGISEGAFDFAVVADVDDEDGFIAYRDHPDHQAALAVIRPLLADRAALQYPLPE</sequence>
<dbReference type="RefSeq" id="WP_193517960.1">
    <property type="nucleotide sequence ID" value="NZ_BMXL01000010.1"/>
</dbReference>
<name>A0A918XDL5_9ACTN</name>
<dbReference type="Pfam" id="PF07876">
    <property type="entry name" value="Dabb"/>
    <property type="match status" value="1"/>
</dbReference>
<keyword evidence="3" id="KW-1185">Reference proteome</keyword>
<dbReference type="SUPFAM" id="SSF54909">
    <property type="entry name" value="Dimeric alpha+beta barrel"/>
    <property type="match status" value="1"/>
</dbReference>
<dbReference type="SMART" id="SM00886">
    <property type="entry name" value="Dabb"/>
    <property type="match status" value="1"/>
</dbReference>
<dbReference type="Proteomes" id="UP000654947">
    <property type="component" value="Unassembled WGS sequence"/>
</dbReference>